<keyword evidence="2" id="KW-1185">Reference proteome</keyword>
<organism evidence="1 2">
    <name type="scientific">Caerostris darwini</name>
    <dbReference type="NCBI Taxonomy" id="1538125"/>
    <lineage>
        <taxon>Eukaryota</taxon>
        <taxon>Metazoa</taxon>
        <taxon>Ecdysozoa</taxon>
        <taxon>Arthropoda</taxon>
        <taxon>Chelicerata</taxon>
        <taxon>Arachnida</taxon>
        <taxon>Araneae</taxon>
        <taxon>Araneomorphae</taxon>
        <taxon>Entelegynae</taxon>
        <taxon>Araneoidea</taxon>
        <taxon>Araneidae</taxon>
        <taxon>Caerostris</taxon>
    </lineage>
</organism>
<gene>
    <name evidence="1" type="ORF">CDAR_448611</name>
</gene>
<dbReference type="AlphaFoldDB" id="A0AAV4QP91"/>
<sequence>MLGNPGDVFLLRPKTEILRNRKNSRRKLCQLRESTCIRLGGGGTFPIMPKSLRGRHSPTLMISEAENEILGHEIGILLWRPNSLQRGGFIERVQAVLTINRPLCEECAVIKFEWAQT</sequence>
<evidence type="ECO:0000313" key="2">
    <source>
        <dbReference type="Proteomes" id="UP001054837"/>
    </source>
</evidence>
<name>A0AAV4QP91_9ARAC</name>
<dbReference type="EMBL" id="BPLQ01004695">
    <property type="protein sequence ID" value="GIY09987.1"/>
    <property type="molecule type" value="Genomic_DNA"/>
</dbReference>
<dbReference type="Proteomes" id="UP001054837">
    <property type="component" value="Unassembled WGS sequence"/>
</dbReference>
<accession>A0AAV4QP91</accession>
<evidence type="ECO:0000313" key="1">
    <source>
        <dbReference type="EMBL" id="GIY09987.1"/>
    </source>
</evidence>
<comment type="caution">
    <text evidence="1">The sequence shown here is derived from an EMBL/GenBank/DDBJ whole genome shotgun (WGS) entry which is preliminary data.</text>
</comment>
<proteinExistence type="predicted"/>
<reference evidence="1 2" key="1">
    <citation type="submission" date="2021-06" db="EMBL/GenBank/DDBJ databases">
        <title>Caerostris darwini draft genome.</title>
        <authorList>
            <person name="Kono N."/>
            <person name="Arakawa K."/>
        </authorList>
    </citation>
    <scope>NUCLEOTIDE SEQUENCE [LARGE SCALE GENOMIC DNA]</scope>
</reference>
<protein>
    <submittedName>
        <fullName evidence="1">Uncharacterized protein</fullName>
    </submittedName>
</protein>